<protein>
    <recommendedName>
        <fullName evidence="8">DDE Tnp4 domain-containing protein</fullName>
    </recommendedName>
</protein>
<keyword evidence="7" id="KW-0539">Nucleus</keyword>
<organism evidence="9">
    <name type="scientific">Ooceraea biroi</name>
    <name type="common">Clonal raider ant</name>
    <name type="synonym">Cerapachys biroi</name>
    <dbReference type="NCBI Taxonomy" id="2015173"/>
    <lineage>
        <taxon>Eukaryota</taxon>
        <taxon>Metazoa</taxon>
        <taxon>Ecdysozoa</taxon>
        <taxon>Arthropoda</taxon>
        <taxon>Hexapoda</taxon>
        <taxon>Insecta</taxon>
        <taxon>Pterygota</taxon>
        <taxon>Neoptera</taxon>
        <taxon>Endopterygota</taxon>
        <taxon>Hymenoptera</taxon>
        <taxon>Apocrita</taxon>
        <taxon>Aculeata</taxon>
        <taxon>Formicoidea</taxon>
        <taxon>Formicidae</taxon>
        <taxon>Dorylinae</taxon>
        <taxon>Ooceraea</taxon>
    </lineage>
</organism>
<evidence type="ECO:0000256" key="4">
    <source>
        <dbReference type="ARBA" id="ARBA00022722"/>
    </source>
</evidence>
<evidence type="ECO:0000256" key="5">
    <source>
        <dbReference type="ARBA" id="ARBA00022723"/>
    </source>
</evidence>
<evidence type="ECO:0000256" key="7">
    <source>
        <dbReference type="ARBA" id="ARBA00023242"/>
    </source>
</evidence>
<sequence>MTPEQFDCLLGLIGPYITKQETILRTPIPAITRLAVTLRYLACGDRMVSLSYQFRIGQSTVSNIILETTTAIWNILQPIVLKQPRENDWKRIANEFNNMWNFVNCIGAIDGKHIVIQAPAHSSSTFYNYQASYSIVLLAICDANYSFTLVDIGAEGRQSDGGIFQRSDIGIAFENNLLNVPPPENISENCILPFVLVGDEAFALKTYMMRPFPHKSLTYERRIFNYRLSRARRIIESAFGILASRWRIFRKPIIASLKTVDNIIKASICLHNFLIKNELRRPVNERRYMFDRMEYNEHGAVRNIANIDVNEQRNAVTIRNKFVNYFMNEGAVFWQYEAVQNNNM</sequence>
<name>A0A3L8DW26_OOCBI</name>
<dbReference type="GO" id="GO:0005634">
    <property type="term" value="C:nucleus"/>
    <property type="evidence" value="ECO:0007669"/>
    <property type="project" value="UniProtKB-SubCell"/>
</dbReference>
<proteinExistence type="inferred from homology"/>
<dbReference type="Pfam" id="PF13359">
    <property type="entry name" value="DDE_Tnp_4"/>
    <property type="match status" value="1"/>
</dbReference>
<dbReference type="InterPro" id="IPR045249">
    <property type="entry name" value="HARBI1-like"/>
</dbReference>
<dbReference type="EMBL" id="QOIP01000003">
    <property type="protein sequence ID" value="RLU24443.1"/>
    <property type="molecule type" value="Genomic_DNA"/>
</dbReference>
<dbReference type="PANTHER" id="PTHR22930:SF258">
    <property type="entry name" value="PROTEIN ALP1-LIKE ISOFORM X1"/>
    <property type="match status" value="1"/>
</dbReference>
<evidence type="ECO:0000259" key="8">
    <source>
        <dbReference type="Pfam" id="PF13359"/>
    </source>
</evidence>
<dbReference type="PANTHER" id="PTHR22930">
    <property type="match status" value="1"/>
</dbReference>
<evidence type="ECO:0000256" key="1">
    <source>
        <dbReference type="ARBA" id="ARBA00001968"/>
    </source>
</evidence>
<keyword evidence="4" id="KW-0540">Nuclease</keyword>
<evidence type="ECO:0000256" key="6">
    <source>
        <dbReference type="ARBA" id="ARBA00022801"/>
    </source>
</evidence>
<comment type="caution">
    <text evidence="9">The sequence shown here is derived from an EMBL/GenBank/DDBJ whole genome shotgun (WGS) entry which is preliminary data.</text>
</comment>
<dbReference type="InterPro" id="IPR027806">
    <property type="entry name" value="HARBI1_dom"/>
</dbReference>
<dbReference type="GO" id="GO:0004518">
    <property type="term" value="F:nuclease activity"/>
    <property type="evidence" value="ECO:0007669"/>
    <property type="project" value="UniProtKB-KW"/>
</dbReference>
<comment type="subcellular location">
    <subcellularLocation>
        <location evidence="2">Nucleus</location>
    </subcellularLocation>
</comment>
<evidence type="ECO:0000256" key="3">
    <source>
        <dbReference type="ARBA" id="ARBA00006958"/>
    </source>
</evidence>
<feature type="domain" description="DDE Tnp4" evidence="8">
    <location>
        <begin position="109"/>
        <end position="272"/>
    </location>
</feature>
<comment type="cofactor">
    <cofactor evidence="1">
        <name>a divalent metal cation</name>
        <dbReference type="ChEBI" id="CHEBI:60240"/>
    </cofactor>
</comment>
<comment type="similarity">
    <text evidence="3">Belongs to the HARBI1 family.</text>
</comment>
<accession>A0A3L8DW26</accession>
<dbReference type="AlphaFoldDB" id="A0A3L8DW26"/>
<dbReference type="GO" id="GO:0046872">
    <property type="term" value="F:metal ion binding"/>
    <property type="evidence" value="ECO:0007669"/>
    <property type="project" value="UniProtKB-KW"/>
</dbReference>
<gene>
    <name evidence="9" type="ORF">DMN91_002532</name>
</gene>
<reference evidence="9" key="1">
    <citation type="journal article" date="2018" name="Genome Res.">
        <title>The genomic architecture and molecular evolution of ant odorant receptors.</title>
        <authorList>
            <person name="McKenzie S.K."/>
            <person name="Kronauer D.J.C."/>
        </authorList>
    </citation>
    <scope>NUCLEOTIDE SEQUENCE [LARGE SCALE GENOMIC DNA]</scope>
    <source>
        <strain evidence="9">Clonal line C1</strain>
    </source>
</reference>
<reference evidence="9" key="2">
    <citation type="submission" date="2018-07" db="EMBL/GenBank/DDBJ databases">
        <authorList>
            <person name="Mckenzie S.K."/>
            <person name="Kronauer D.J.C."/>
        </authorList>
    </citation>
    <scope>NUCLEOTIDE SEQUENCE</scope>
    <source>
        <strain evidence="9">Clonal line C1</strain>
    </source>
</reference>
<keyword evidence="5" id="KW-0479">Metal-binding</keyword>
<dbReference type="Proteomes" id="UP000279307">
    <property type="component" value="Chromosome 3"/>
</dbReference>
<dbReference type="OrthoDB" id="7523059at2759"/>
<keyword evidence="6" id="KW-0378">Hydrolase</keyword>
<evidence type="ECO:0000256" key="2">
    <source>
        <dbReference type="ARBA" id="ARBA00004123"/>
    </source>
</evidence>
<evidence type="ECO:0000313" key="9">
    <source>
        <dbReference type="EMBL" id="RLU24443.1"/>
    </source>
</evidence>
<dbReference type="GO" id="GO:0016787">
    <property type="term" value="F:hydrolase activity"/>
    <property type="evidence" value="ECO:0007669"/>
    <property type="project" value="UniProtKB-KW"/>
</dbReference>